<keyword evidence="2" id="KW-0812">Transmembrane</keyword>
<sequence>WSAWRAREAAVEQDKLLKDASDDIPNIKDEGVSGIVNMNAKAAVLFVLVASCFLFMLYKLMSSWFIELLVVLFCIGGIEGLQTCLVAVLS</sequence>
<evidence type="ECO:0000313" key="4">
    <source>
        <dbReference type="Proteomes" id="UP000265520"/>
    </source>
</evidence>
<feature type="transmembrane region" description="Helical" evidence="2">
    <location>
        <begin position="64"/>
        <end position="89"/>
    </location>
</feature>
<evidence type="ECO:0000313" key="3">
    <source>
        <dbReference type="EMBL" id="MCI21287.1"/>
    </source>
</evidence>
<dbReference type="GO" id="GO:0030660">
    <property type="term" value="C:Golgi-associated vesicle membrane"/>
    <property type="evidence" value="ECO:0007669"/>
    <property type="project" value="TreeGrafter"/>
</dbReference>
<reference evidence="3 4" key="1">
    <citation type="journal article" date="2018" name="Front. Plant Sci.">
        <title>Red Clover (Trifolium pratense) and Zigzag Clover (T. medium) - A Picture of Genomic Similarities and Differences.</title>
        <authorList>
            <person name="Dluhosova J."/>
            <person name="Istvanek J."/>
            <person name="Nedelnik J."/>
            <person name="Repkova J."/>
        </authorList>
    </citation>
    <scope>NUCLEOTIDE SEQUENCE [LARGE SCALE GENOMIC DNA]</scope>
    <source>
        <strain evidence="4">cv. 10/8</strain>
        <tissue evidence="3">Leaf</tissue>
    </source>
</reference>
<keyword evidence="1" id="KW-0645">Protease</keyword>
<dbReference type="GO" id="GO:0033619">
    <property type="term" value="P:membrane protein proteolysis"/>
    <property type="evidence" value="ECO:0007669"/>
    <property type="project" value="TreeGrafter"/>
</dbReference>
<keyword evidence="2" id="KW-1133">Transmembrane helix</keyword>
<dbReference type="GO" id="GO:0042500">
    <property type="term" value="F:aspartic endopeptidase activity, intramembrane cleaving"/>
    <property type="evidence" value="ECO:0007669"/>
    <property type="project" value="InterPro"/>
</dbReference>
<dbReference type="EMBL" id="LXQA010124179">
    <property type="protein sequence ID" value="MCI21287.1"/>
    <property type="molecule type" value="Genomic_DNA"/>
</dbReference>
<evidence type="ECO:0000256" key="2">
    <source>
        <dbReference type="SAM" id="Phobius"/>
    </source>
</evidence>
<dbReference type="GO" id="GO:0005765">
    <property type="term" value="C:lysosomal membrane"/>
    <property type="evidence" value="ECO:0007669"/>
    <property type="project" value="TreeGrafter"/>
</dbReference>
<dbReference type="Proteomes" id="UP000265520">
    <property type="component" value="Unassembled WGS sequence"/>
</dbReference>
<keyword evidence="2" id="KW-0472">Membrane</keyword>
<dbReference type="PANTHER" id="PTHR12174:SF75">
    <property type="entry name" value="SIGNAL PEPTIDE PEPTIDASE-LIKE 2"/>
    <property type="match status" value="1"/>
</dbReference>
<evidence type="ECO:0000256" key="1">
    <source>
        <dbReference type="ARBA" id="ARBA00022670"/>
    </source>
</evidence>
<dbReference type="GO" id="GO:0098553">
    <property type="term" value="C:lumenal side of endoplasmic reticulum membrane"/>
    <property type="evidence" value="ECO:0007669"/>
    <property type="project" value="TreeGrafter"/>
</dbReference>
<feature type="transmembrane region" description="Helical" evidence="2">
    <location>
        <begin position="42"/>
        <end position="58"/>
    </location>
</feature>
<name>A0A392QBQ0_9FABA</name>
<comment type="caution">
    <text evidence="3">The sequence shown here is derived from an EMBL/GenBank/DDBJ whole genome shotgun (WGS) entry which is preliminary data.</text>
</comment>
<dbReference type="GO" id="GO:0098554">
    <property type="term" value="C:cytoplasmic side of endoplasmic reticulum membrane"/>
    <property type="evidence" value="ECO:0007669"/>
    <property type="project" value="TreeGrafter"/>
</dbReference>
<feature type="non-terminal residue" evidence="3">
    <location>
        <position position="1"/>
    </location>
</feature>
<feature type="non-terminal residue" evidence="3">
    <location>
        <position position="90"/>
    </location>
</feature>
<dbReference type="Pfam" id="PF04258">
    <property type="entry name" value="Peptidase_A22B"/>
    <property type="match status" value="1"/>
</dbReference>
<accession>A0A392QBQ0</accession>
<keyword evidence="4" id="KW-1185">Reference proteome</keyword>
<proteinExistence type="predicted"/>
<keyword evidence="1" id="KW-0378">Hydrolase</keyword>
<organism evidence="3 4">
    <name type="scientific">Trifolium medium</name>
    <dbReference type="NCBI Taxonomy" id="97028"/>
    <lineage>
        <taxon>Eukaryota</taxon>
        <taxon>Viridiplantae</taxon>
        <taxon>Streptophyta</taxon>
        <taxon>Embryophyta</taxon>
        <taxon>Tracheophyta</taxon>
        <taxon>Spermatophyta</taxon>
        <taxon>Magnoliopsida</taxon>
        <taxon>eudicotyledons</taxon>
        <taxon>Gunneridae</taxon>
        <taxon>Pentapetalae</taxon>
        <taxon>rosids</taxon>
        <taxon>fabids</taxon>
        <taxon>Fabales</taxon>
        <taxon>Fabaceae</taxon>
        <taxon>Papilionoideae</taxon>
        <taxon>50 kb inversion clade</taxon>
        <taxon>NPAAA clade</taxon>
        <taxon>Hologalegina</taxon>
        <taxon>IRL clade</taxon>
        <taxon>Trifolieae</taxon>
        <taxon>Trifolium</taxon>
    </lineage>
</organism>
<protein>
    <submittedName>
        <fullName evidence="3">Signal peptide peptidase-like 2-like</fullName>
    </submittedName>
</protein>
<dbReference type="PANTHER" id="PTHR12174">
    <property type="entry name" value="SIGNAL PEPTIDE PEPTIDASE"/>
    <property type="match status" value="1"/>
</dbReference>
<dbReference type="InterPro" id="IPR007369">
    <property type="entry name" value="Peptidase_A22B_SPP"/>
</dbReference>
<dbReference type="AlphaFoldDB" id="A0A392QBQ0"/>